<dbReference type="InterPro" id="IPR000994">
    <property type="entry name" value="Pept_M24"/>
</dbReference>
<proteinExistence type="predicted"/>
<protein>
    <submittedName>
        <fullName evidence="4">Endopeptidase</fullName>
    </submittedName>
</protein>
<gene>
    <name evidence="4" type="ORF">GCM10011591_02600</name>
</gene>
<feature type="domain" description="Creatinase N-terminal" evidence="3">
    <location>
        <begin position="36"/>
        <end position="202"/>
    </location>
</feature>
<dbReference type="Pfam" id="PF00557">
    <property type="entry name" value="Peptidase_M24"/>
    <property type="match status" value="1"/>
</dbReference>
<feature type="region of interest" description="Disordered" evidence="1">
    <location>
        <begin position="1"/>
        <end position="31"/>
    </location>
</feature>
<feature type="compositionally biased region" description="Basic and acidic residues" evidence="1">
    <location>
        <begin position="1"/>
        <end position="11"/>
    </location>
</feature>
<dbReference type="InterPro" id="IPR036005">
    <property type="entry name" value="Creatinase/aminopeptidase-like"/>
</dbReference>
<dbReference type="CDD" id="cd01066">
    <property type="entry name" value="APP_MetAP"/>
    <property type="match status" value="1"/>
</dbReference>
<accession>A0A917Q7U8</accession>
<dbReference type="Gene3D" id="3.90.230.10">
    <property type="entry name" value="Creatinase/methionine aminopeptidase superfamily"/>
    <property type="match status" value="1"/>
</dbReference>
<evidence type="ECO:0000313" key="4">
    <source>
        <dbReference type="EMBL" id="GGK34345.1"/>
    </source>
</evidence>
<feature type="domain" description="Peptidase M24" evidence="2">
    <location>
        <begin position="213"/>
        <end position="408"/>
    </location>
</feature>
<evidence type="ECO:0000256" key="1">
    <source>
        <dbReference type="SAM" id="MobiDB-lite"/>
    </source>
</evidence>
<dbReference type="SUPFAM" id="SSF55920">
    <property type="entry name" value="Creatinase/aminopeptidase"/>
    <property type="match status" value="1"/>
</dbReference>
<dbReference type="PANTHER" id="PTHR46112">
    <property type="entry name" value="AMINOPEPTIDASE"/>
    <property type="match status" value="1"/>
</dbReference>
<evidence type="ECO:0000259" key="3">
    <source>
        <dbReference type="Pfam" id="PF01321"/>
    </source>
</evidence>
<dbReference type="SUPFAM" id="SSF53092">
    <property type="entry name" value="Creatinase/prolidase N-terminal domain"/>
    <property type="match status" value="1"/>
</dbReference>
<dbReference type="Gene3D" id="3.40.350.10">
    <property type="entry name" value="Creatinase/prolidase N-terminal domain"/>
    <property type="match status" value="1"/>
</dbReference>
<sequence>MVPLMSDRDTCVDLAIPPHSKKDSNAGSQPRKFNSDRLLKLMDENDVGALVATSVENVFYLTGIHSVALDMFPHSGNCYAVVSRDNILHPYFICSRCEVDQFLDADVQLSGAMAYGEFARVFDDPSLTDQEFRLKEVSGDDNFTNEPVEALATILRDIGAQHSRIAIDRGGFRQHQISSLAEHLPRAGIIEGAELLRATRKVKTPSEVDAISCSAWVAQMGIKAAISIARPGVTERDLVREFEIEVAKHGGRPRFTLIKIGRAAVAGQTKPTSIPLKRGDSIWFDVGGVVNGYWYDIARVFTIGDPPGKTLAYYNAMLAGEQRAIEEARPGMSGRELFELTVEAVRDAGVPHYTRHHVGHGIGVEVYDKVLIRPDSNELIEEGTVVNIETPYYEFGMGAVHVEDPFVVGRTENRLLTTLDRTIGII</sequence>
<dbReference type="InterPro" id="IPR029149">
    <property type="entry name" value="Creatin/AminoP/Spt16_N"/>
</dbReference>
<evidence type="ECO:0000313" key="5">
    <source>
        <dbReference type="Proteomes" id="UP000612956"/>
    </source>
</evidence>
<dbReference type="AlphaFoldDB" id="A0A917Q7U8"/>
<dbReference type="InterPro" id="IPR050659">
    <property type="entry name" value="Peptidase_M24B"/>
</dbReference>
<dbReference type="Proteomes" id="UP000612956">
    <property type="component" value="Unassembled WGS sequence"/>
</dbReference>
<reference evidence="4" key="1">
    <citation type="journal article" date="2014" name="Int. J. Syst. Evol. Microbiol.">
        <title>Complete genome sequence of Corynebacterium casei LMG S-19264T (=DSM 44701T), isolated from a smear-ripened cheese.</title>
        <authorList>
            <consortium name="US DOE Joint Genome Institute (JGI-PGF)"/>
            <person name="Walter F."/>
            <person name="Albersmeier A."/>
            <person name="Kalinowski J."/>
            <person name="Ruckert C."/>
        </authorList>
    </citation>
    <scope>NUCLEOTIDE SEQUENCE</scope>
    <source>
        <strain evidence="4">CGMCC 4.7278</strain>
    </source>
</reference>
<dbReference type="PANTHER" id="PTHR46112:SF2">
    <property type="entry name" value="XAA-PRO AMINOPEPTIDASE P-RELATED"/>
    <property type="match status" value="1"/>
</dbReference>
<reference evidence="4" key="2">
    <citation type="submission" date="2020-09" db="EMBL/GenBank/DDBJ databases">
        <authorList>
            <person name="Sun Q."/>
            <person name="Zhou Y."/>
        </authorList>
    </citation>
    <scope>NUCLEOTIDE SEQUENCE</scope>
    <source>
        <strain evidence="4">CGMCC 4.7278</strain>
    </source>
</reference>
<organism evidence="4 5">
    <name type="scientific">Nocardia camponoti</name>
    <dbReference type="NCBI Taxonomy" id="1616106"/>
    <lineage>
        <taxon>Bacteria</taxon>
        <taxon>Bacillati</taxon>
        <taxon>Actinomycetota</taxon>
        <taxon>Actinomycetes</taxon>
        <taxon>Mycobacteriales</taxon>
        <taxon>Nocardiaceae</taxon>
        <taxon>Nocardia</taxon>
    </lineage>
</organism>
<dbReference type="InterPro" id="IPR000587">
    <property type="entry name" value="Creatinase_N"/>
</dbReference>
<name>A0A917Q7U8_9NOCA</name>
<dbReference type="EMBL" id="BMMW01000001">
    <property type="protein sequence ID" value="GGK34345.1"/>
    <property type="molecule type" value="Genomic_DNA"/>
</dbReference>
<evidence type="ECO:0000259" key="2">
    <source>
        <dbReference type="Pfam" id="PF00557"/>
    </source>
</evidence>
<dbReference type="Pfam" id="PF01321">
    <property type="entry name" value="Creatinase_N"/>
    <property type="match status" value="1"/>
</dbReference>
<dbReference type="RefSeq" id="WP_308426519.1">
    <property type="nucleotide sequence ID" value="NZ_BMMW01000001.1"/>
</dbReference>
<comment type="caution">
    <text evidence="4">The sequence shown here is derived from an EMBL/GenBank/DDBJ whole genome shotgun (WGS) entry which is preliminary data.</text>
</comment>
<keyword evidence="5" id="KW-1185">Reference proteome</keyword>